<dbReference type="Gene3D" id="1.10.10.10">
    <property type="entry name" value="Winged helix-like DNA-binding domain superfamily/Winged helix DNA-binding domain"/>
    <property type="match status" value="1"/>
</dbReference>
<proteinExistence type="predicted"/>
<dbReference type="OrthoDB" id="370168at2"/>
<evidence type="ECO:0000259" key="4">
    <source>
        <dbReference type="PROSITE" id="PS51118"/>
    </source>
</evidence>
<evidence type="ECO:0000256" key="2">
    <source>
        <dbReference type="ARBA" id="ARBA00023125"/>
    </source>
</evidence>
<reference evidence="5 6" key="1">
    <citation type="submission" date="2019-07" db="EMBL/GenBank/DDBJ databases">
        <title>Hymenobacter sp. straun FUR1 Genome sequencing and assembly.</title>
        <authorList>
            <person name="Chhetri G."/>
        </authorList>
    </citation>
    <scope>NUCLEOTIDE SEQUENCE [LARGE SCALE GENOMIC DNA]</scope>
    <source>
        <strain evidence="5 6">Fur1</strain>
    </source>
</reference>
<dbReference type="SUPFAM" id="SSF46785">
    <property type="entry name" value="Winged helix' DNA-binding domain"/>
    <property type="match status" value="1"/>
</dbReference>
<dbReference type="RefSeq" id="WP_144847179.1">
    <property type="nucleotide sequence ID" value="NZ_VMRJ01000002.1"/>
</dbReference>
<evidence type="ECO:0000313" key="6">
    <source>
        <dbReference type="Proteomes" id="UP000317624"/>
    </source>
</evidence>
<gene>
    <name evidence="5" type="ORF">FNT36_10415</name>
</gene>
<dbReference type="InterPro" id="IPR036388">
    <property type="entry name" value="WH-like_DNA-bd_sf"/>
</dbReference>
<dbReference type="InterPro" id="IPR036390">
    <property type="entry name" value="WH_DNA-bd_sf"/>
</dbReference>
<protein>
    <submittedName>
        <fullName evidence="5">Helix-turn-helix transcriptional regulator</fullName>
    </submittedName>
</protein>
<name>A0A558BZ87_9BACT</name>
<evidence type="ECO:0000256" key="1">
    <source>
        <dbReference type="ARBA" id="ARBA00023015"/>
    </source>
</evidence>
<dbReference type="PROSITE" id="PS51118">
    <property type="entry name" value="HTH_HXLR"/>
    <property type="match status" value="1"/>
</dbReference>
<evidence type="ECO:0000256" key="3">
    <source>
        <dbReference type="ARBA" id="ARBA00023163"/>
    </source>
</evidence>
<dbReference type="EMBL" id="VMRJ01000002">
    <property type="protein sequence ID" value="TVT41827.1"/>
    <property type="molecule type" value="Genomic_DNA"/>
</dbReference>
<dbReference type="GO" id="GO:0003677">
    <property type="term" value="F:DNA binding"/>
    <property type="evidence" value="ECO:0007669"/>
    <property type="project" value="UniProtKB-KW"/>
</dbReference>
<dbReference type="Pfam" id="PF01638">
    <property type="entry name" value="HxlR"/>
    <property type="match status" value="1"/>
</dbReference>
<evidence type="ECO:0000313" key="5">
    <source>
        <dbReference type="EMBL" id="TVT41827.1"/>
    </source>
</evidence>
<dbReference type="Proteomes" id="UP000317624">
    <property type="component" value="Unassembled WGS sequence"/>
</dbReference>
<dbReference type="InterPro" id="IPR002577">
    <property type="entry name" value="HTH_HxlR"/>
</dbReference>
<comment type="caution">
    <text evidence="5">The sequence shown here is derived from an EMBL/GenBank/DDBJ whole genome shotgun (WGS) entry which is preliminary data.</text>
</comment>
<dbReference type="PANTHER" id="PTHR33204">
    <property type="entry name" value="TRANSCRIPTIONAL REGULATOR, MARR FAMILY"/>
    <property type="match status" value="1"/>
</dbReference>
<keyword evidence="2" id="KW-0238">DNA-binding</keyword>
<keyword evidence="1" id="KW-0805">Transcription regulation</keyword>
<keyword evidence="6" id="KW-1185">Reference proteome</keyword>
<dbReference type="PANTHER" id="PTHR33204:SF29">
    <property type="entry name" value="TRANSCRIPTIONAL REGULATOR"/>
    <property type="match status" value="1"/>
</dbReference>
<keyword evidence="3" id="KW-0804">Transcription</keyword>
<organism evidence="5 6">
    <name type="scientific">Hymenobacter setariae</name>
    <dbReference type="NCBI Taxonomy" id="2594794"/>
    <lineage>
        <taxon>Bacteria</taxon>
        <taxon>Pseudomonadati</taxon>
        <taxon>Bacteroidota</taxon>
        <taxon>Cytophagia</taxon>
        <taxon>Cytophagales</taxon>
        <taxon>Hymenobacteraceae</taxon>
        <taxon>Hymenobacter</taxon>
    </lineage>
</organism>
<feature type="domain" description="HTH hxlR-type" evidence="4">
    <location>
        <begin position="4"/>
        <end position="112"/>
    </location>
</feature>
<accession>A0A558BZ87</accession>
<dbReference type="AlphaFoldDB" id="A0A558BZ87"/>
<sequence length="114" mass="12877">MKRCPPLGDPAALRALQDALYVVGGKWKLPIVQSICNGNHRFRDIERSIPGITTRMLSKELKELEMNGIISRTVHADIPVTVLYEPTDYSKVYGPIIMAMIEFGLVHQQKMRAQ</sequence>